<keyword evidence="3" id="KW-0378">Hydrolase</keyword>
<sequence length="274" mass="29620">MKDQSVTLPRAEDQSAERAGSTVRAGVFDVGYIDDGDGVPLVLIHGGESDRHQFTVLRRHLGAGLRVISYDQRDSGLTTNPPAPYGLADLADDLVARLDALKLSAAHVLGTSFGGAIAQHVALRHPARISSLILVATTPSYALGSPIVDALLSMSHQDRQNAATELFFTPKGRSQLYTPPGQTLTKRTAEQSRRRRNAARQHDIRDRLPSIAARTLILHGTEDQLAPWAGALLMAEQIPNAELQSIDGGRHAIAIEFANTIAARVREFLPLLKP</sequence>
<dbReference type="OrthoDB" id="27092at2"/>
<accession>A0A172UWD5</accession>
<dbReference type="Gene3D" id="3.40.50.1820">
    <property type="entry name" value="alpha/beta hydrolase"/>
    <property type="match status" value="1"/>
</dbReference>
<feature type="region of interest" description="Disordered" evidence="1">
    <location>
        <begin position="179"/>
        <end position="204"/>
    </location>
</feature>
<proteinExistence type="predicted"/>
<name>A0A172UWD5_9MYCO</name>
<keyword evidence="4" id="KW-1185">Reference proteome</keyword>
<dbReference type="GO" id="GO:0046503">
    <property type="term" value="P:glycerolipid catabolic process"/>
    <property type="evidence" value="ECO:0007669"/>
    <property type="project" value="TreeGrafter"/>
</dbReference>
<feature type="domain" description="AB hydrolase-1" evidence="2">
    <location>
        <begin position="183"/>
        <end position="256"/>
    </location>
</feature>
<keyword evidence="3" id="KW-0614">Plasmid</keyword>
<gene>
    <name evidence="3" type="ORF">A7U43_27880</name>
</gene>
<evidence type="ECO:0000256" key="1">
    <source>
        <dbReference type="SAM" id="MobiDB-lite"/>
    </source>
</evidence>
<dbReference type="SUPFAM" id="SSF53474">
    <property type="entry name" value="alpha/beta-Hydrolases"/>
    <property type="match status" value="1"/>
</dbReference>
<organism evidence="3 4">
    <name type="scientific">Mycobacterium adipatum</name>
    <dbReference type="NCBI Taxonomy" id="1682113"/>
    <lineage>
        <taxon>Bacteria</taxon>
        <taxon>Bacillati</taxon>
        <taxon>Actinomycetota</taxon>
        <taxon>Actinomycetes</taxon>
        <taxon>Mycobacteriales</taxon>
        <taxon>Mycobacteriaceae</taxon>
        <taxon>Mycobacterium</taxon>
    </lineage>
</organism>
<dbReference type="InterPro" id="IPR029058">
    <property type="entry name" value="AB_hydrolase_fold"/>
</dbReference>
<dbReference type="EMBL" id="CP015597">
    <property type="protein sequence ID" value="ANE83353.1"/>
    <property type="molecule type" value="Genomic_DNA"/>
</dbReference>
<evidence type="ECO:0000259" key="2">
    <source>
        <dbReference type="Pfam" id="PF00561"/>
    </source>
</evidence>
<geneLocation type="plasmid" evidence="4">
    <name>pmyc1</name>
</geneLocation>
<dbReference type="AlphaFoldDB" id="A0A172UWD5"/>
<dbReference type="PANTHER" id="PTHR43433:SF5">
    <property type="entry name" value="AB HYDROLASE-1 DOMAIN-CONTAINING PROTEIN"/>
    <property type="match status" value="1"/>
</dbReference>
<evidence type="ECO:0000313" key="3">
    <source>
        <dbReference type="EMBL" id="ANE83353.1"/>
    </source>
</evidence>
<dbReference type="GO" id="GO:0004806">
    <property type="term" value="F:triacylglycerol lipase activity"/>
    <property type="evidence" value="ECO:0007669"/>
    <property type="project" value="TreeGrafter"/>
</dbReference>
<dbReference type="PANTHER" id="PTHR43433">
    <property type="entry name" value="HYDROLASE, ALPHA/BETA FOLD FAMILY PROTEIN"/>
    <property type="match status" value="1"/>
</dbReference>
<dbReference type="PRINTS" id="PR00111">
    <property type="entry name" value="ABHYDROLASE"/>
</dbReference>
<protein>
    <submittedName>
        <fullName evidence="3">Hydrolase</fullName>
    </submittedName>
</protein>
<reference evidence="3 4" key="1">
    <citation type="submission" date="2016-05" db="EMBL/GenBank/DDBJ databases">
        <title>Complete genome sequence of a phthalic acid esters degrading Mycobacterium sp. YC-RL4.</title>
        <authorList>
            <person name="Ren L."/>
            <person name="Fan S."/>
            <person name="Ruth N."/>
            <person name="Jia Y."/>
            <person name="Wang J."/>
            <person name="Qiao C."/>
        </authorList>
    </citation>
    <scope>NUCLEOTIDE SEQUENCE [LARGE SCALE GENOMIC DNA]</scope>
    <source>
        <strain evidence="3 4">YC-RL4</strain>
        <plasmid evidence="4">pmyc1</plasmid>
    </source>
</reference>
<evidence type="ECO:0000313" key="4">
    <source>
        <dbReference type="Proteomes" id="UP000077143"/>
    </source>
</evidence>
<dbReference type="Pfam" id="PF00561">
    <property type="entry name" value="Abhydrolase_1"/>
    <property type="match status" value="2"/>
</dbReference>
<feature type="domain" description="AB hydrolase-1" evidence="2">
    <location>
        <begin position="40"/>
        <end position="153"/>
    </location>
</feature>
<dbReference type="InterPro" id="IPR050471">
    <property type="entry name" value="AB_hydrolase"/>
</dbReference>
<dbReference type="InterPro" id="IPR000073">
    <property type="entry name" value="AB_hydrolase_1"/>
</dbReference>
<dbReference type="Proteomes" id="UP000077143">
    <property type="component" value="Plasmid pMYC1"/>
</dbReference>
<dbReference type="KEGG" id="madi:A7U43_27880"/>